<accession>A0A4Q7NK28</accession>
<reference evidence="3 4" key="1">
    <citation type="submission" date="2019-02" db="EMBL/GenBank/DDBJ databases">
        <title>Genomic Encyclopedia of Type Strains, Phase IV (KMG-IV): sequencing the most valuable type-strain genomes for metagenomic binning, comparative biology and taxonomic classification.</title>
        <authorList>
            <person name="Goeker M."/>
        </authorList>
    </citation>
    <scope>NUCLEOTIDE SEQUENCE [LARGE SCALE GENOMIC DNA]</scope>
    <source>
        <strain evidence="3 4">K24</strain>
    </source>
</reference>
<dbReference type="InterPro" id="IPR050266">
    <property type="entry name" value="AB_hydrolase_sf"/>
</dbReference>
<dbReference type="SUPFAM" id="SSF53474">
    <property type="entry name" value="alpha/beta-Hydrolases"/>
    <property type="match status" value="1"/>
</dbReference>
<name>A0A4Q7NK28_9BURK</name>
<dbReference type="PANTHER" id="PTHR43798">
    <property type="entry name" value="MONOACYLGLYCEROL LIPASE"/>
    <property type="match status" value="1"/>
</dbReference>
<sequence>MPYSTRNGVSIHYEVSGEGMPMVLIHANPFDHRLWLYQAAHFSTWFKVVSVDIRGYGRSDKPSGEFSMLDMAEDVLGVCEDLGIDEAVLMGASVGSGIALLLGLERPELFRAIVLVGGGSGGMNFDRRIDGYGNLGVARYQHEHLHELVAPQFASSRLGAYLLDRFAEVGPSLSGAAIARIFQARAALDMTPRLPSLAVPTLVINGEFDISLDDGRKTASLIPNAVHRILPGTGHACCIEDPAGFDEIVASYLRARQLLA</sequence>
<protein>
    <submittedName>
        <fullName evidence="3">Pimeloyl-ACP methyl ester carboxylesterase</fullName>
    </submittedName>
</protein>
<dbReference type="GO" id="GO:0016020">
    <property type="term" value="C:membrane"/>
    <property type="evidence" value="ECO:0007669"/>
    <property type="project" value="TreeGrafter"/>
</dbReference>
<evidence type="ECO:0000313" key="3">
    <source>
        <dbReference type="EMBL" id="RZS84870.1"/>
    </source>
</evidence>
<feature type="domain" description="AB hydrolase-1" evidence="2">
    <location>
        <begin position="21"/>
        <end position="242"/>
    </location>
</feature>
<dbReference type="EMBL" id="SGXC01000001">
    <property type="protein sequence ID" value="RZS84870.1"/>
    <property type="molecule type" value="Genomic_DNA"/>
</dbReference>
<dbReference type="RefSeq" id="WP_130356191.1">
    <property type="nucleotide sequence ID" value="NZ_SGXC01000001.1"/>
</dbReference>
<proteinExistence type="predicted"/>
<dbReference type="GO" id="GO:0016787">
    <property type="term" value="F:hydrolase activity"/>
    <property type="evidence" value="ECO:0007669"/>
    <property type="project" value="UniProtKB-KW"/>
</dbReference>
<dbReference type="OrthoDB" id="3663240at2"/>
<dbReference type="InterPro" id="IPR029058">
    <property type="entry name" value="AB_hydrolase_fold"/>
</dbReference>
<dbReference type="PANTHER" id="PTHR43798:SF31">
    <property type="entry name" value="AB HYDROLASE SUPERFAMILY PROTEIN YCLE"/>
    <property type="match status" value="1"/>
</dbReference>
<dbReference type="Proteomes" id="UP000292445">
    <property type="component" value="Unassembled WGS sequence"/>
</dbReference>
<dbReference type="Gene3D" id="3.40.50.1820">
    <property type="entry name" value="alpha/beta hydrolase"/>
    <property type="match status" value="1"/>
</dbReference>
<keyword evidence="1" id="KW-0378">Hydrolase</keyword>
<dbReference type="InterPro" id="IPR000073">
    <property type="entry name" value="AB_hydrolase_1"/>
</dbReference>
<evidence type="ECO:0000256" key="1">
    <source>
        <dbReference type="ARBA" id="ARBA00022801"/>
    </source>
</evidence>
<dbReference type="PRINTS" id="PR00111">
    <property type="entry name" value="ABHYDROLASE"/>
</dbReference>
<organism evidence="3 4">
    <name type="scientific">Pigmentiphaga kullae</name>
    <dbReference type="NCBI Taxonomy" id="151784"/>
    <lineage>
        <taxon>Bacteria</taxon>
        <taxon>Pseudomonadati</taxon>
        <taxon>Pseudomonadota</taxon>
        <taxon>Betaproteobacteria</taxon>
        <taxon>Burkholderiales</taxon>
        <taxon>Alcaligenaceae</taxon>
        <taxon>Pigmentiphaga</taxon>
    </lineage>
</organism>
<comment type="caution">
    <text evidence="3">The sequence shown here is derived from an EMBL/GenBank/DDBJ whole genome shotgun (WGS) entry which is preliminary data.</text>
</comment>
<evidence type="ECO:0000259" key="2">
    <source>
        <dbReference type="Pfam" id="PF00561"/>
    </source>
</evidence>
<dbReference type="AlphaFoldDB" id="A0A4Q7NK28"/>
<keyword evidence="4" id="KW-1185">Reference proteome</keyword>
<gene>
    <name evidence="3" type="ORF">EV675_0891</name>
</gene>
<dbReference type="Pfam" id="PF00561">
    <property type="entry name" value="Abhydrolase_1"/>
    <property type="match status" value="1"/>
</dbReference>
<evidence type="ECO:0000313" key="4">
    <source>
        <dbReference type="Proteomes" id="UP000292445"/>
    </source>
</evidence>